<evidence type="ECO:0000313" key="1">
    <source>
        <dbReference type="EMBL" id="OHX41323.1"/>
    </source>
</evidence>
<proteinExistence type="predicted"/>
<name>A0ABX3CJT0_9BACI</name>
<accession>A0ABX3CJT0</accession>
<dbReference type="RefSeq" id="WP_035333498.1">
    <property type="nucleotide sequence ID" value="NZ_MBRJ01000059.1"/>
</dbReference>
<organism evidence="1 2">
    <name type="scientific">Cytobacillus oceanisediminis</name>
    <dbReference type="NCBI Taxonomy" id="665099"/>
    <lineage>
        <taxon>Bacteria</taxon>
        <taxon>Bacillati</taxon>
        <taxon>Bacillota</taxon>
        <taxon>Bacilli</taxon>
        <taxon>Bacillales</taxon>
        <taxon>Bacillaceae</taxon>
        <taxon>Cytobacillus</taxon>
    </lineage>
</organism>
<dbReference type="Proteomes" id="UP000180194">
    <property type="component" value="Unassembled WGS sequence"/>
</dbReference>
<gene>
    <name evidence="1" type="ORF">BBV17_28405</name>
</gene>
<keyword evidence="2" id="KW-1185">Reference proteome</keyword>
<dbReference type="EMBL" id="MBRJ01000059">
    <property type="protein sequence ID" value="OHX41323.1"/>
    <property type="molecule type" value="Genomic_DNA"/>
</dbReference>
<evidence type="ECO:0000313" key="2">
    <source>
        <dbReference type="Proteomes" id="UP000180194"/>
    </source>
</evidence>
<sequence length="78" mass="8878">MNTNKPDMKGLDQLDTAVLLQKMIVINGMINYGTKEQKEKGKMEFKKLEPLILNSVNLAALEQAKFELNITNNDLKQQ</sequence>
<comment type="caution">
    <text evidence="1">The sequence shown here is derived from an EMBL/GenBank/DDBJ whole genome shotgun (WGS) entry which is preliminary data.</text>
</comment>
<reference evidence="1 2" key="1">
    <citation type="submission" date="2016-07" db="EMBL/GenBank/DDBJ databases">
        <title>Bacillus oceanisediminis whole genome.</title>
        <authorList>
            <person name="Pal Y."/>
            <person name="Verma A."/>
            <person name="Mual P."/>
            <person name="Srinivasan K."/>
        </authorList>
    </citation>
    <scope>NUCLEOTIDE SEQUENCE [LARGE SCALE GENOMIC DNA]</scope>
    <source>
        <strain evidence="1 2">Bhandara28</strain>
    </source>
</reference>
<protein>
    <submittedName>
        <fullName evidence="1">Uncharacterized protein</fullName>
    </submittedName>
</protein>